<organism evidence="5 6">
    <name type="scientific">Tateyamaria omphalii</name>
    <dbReference type="NCBI Taxonomy" id="299262"/>
    <lineage>
        <taxon>Bacteria</taxon>
        <taxon>Pseudomonadati</taxon>
        <taxon>Pseudomonadota</taxon>
        <taxon>Alphaproteobacteria</taxon>
        <taxon>Rhodobacterales</taxon>
        <taxon>Roseobacteraceae</taxon>
        <taxon>Tateyamaria</taxon>
    </lineage>
</organism>
<dbReference type="AlphaFoldDB" id="A0A1P8MT73"/>
<evidence type="ECO:0000256" key="2">
    <source>
        <dbReference type="ARBA" id="ARBA00023125"/>
    </source>
</evidence>
<dbReference type="GO" id="GO:0006355">
    <property type="term" value="P:regulation of DNA-templated transcription"/>
    <property type="evidence" value="ECO:0007669"/>
    <property type="project" value="InterPro"/>
</dbReference>
<dbReference type="CDD" id="cd06170">
    <property type="entry name" value="LuxR_C_like"/>
    <property type="match status" value="1"/>
</dbReference>
<dbReference type="Gene3D" id="3.30.450.80">
    <property type="entry name" value="Transcription factor LuxR-like, autoinducer-binding domain"/>
    <property type="match status" value="1"/>
</dbReference>
<dbReference type="Pfam" id="PF03472">
    <property type="entry name" value="Autoind_bind"/>
    <property type="match status" value="1"/>
</dbReference>
<dbReference type="GO" id="GO:0003677">
    <property type="term" value="F:DNA binding"/>
    <property type="evidence" value="ECO:0007669"/>
    <property type="project" value="UniProtKB-KW"/>
</dbReference>
<protein>
    <recommendedName>
        <fullName evidence="4">HTH luxR-type domain-containing protein</fullName>
    </recommendedName>
</protein>
<dbReference type="InterPro" id="IPR000792">
    <property type="entry name" value="Tscrpt_reg_LuxR_C"/>
</dbReference>
<feature type="domain" description="HTH luxR-type" evidence="4">
    <location>
        <begin position="169"/>
        <end position="234"/>
    </location>
</feature>
<gene>
    <name evidence="5" type="ORF">BWR18_05720</name>
</gene>
<dbReference type="PRINTS" id="PR00038">
    <property type="entry name" value="HTHLUXR"/>
</dbReference>
<dbReference type="KEGG" id="tom:BWR18_05720"/>
<reference evidence="5 6" key="1">
    <citation type="submission" date="2017-01" db="EMBL/GenBank/DDBJ databases">
        <title>Complete genome of Tateyamaria omphalii DOK1-4 isolated from seawater in Dokdo.</title>
        <authorList>
            <person name="Kim J.H."/>
            <person name="Chi W.-J."/>
        </authorList>
    </citation>
    <scope>NUCLEOTIDE SEQUENCE [LARGE SCALE GENOMIC DNA]</scope>
    <source>
        <strain evidence="5 6">DOK1-4</strain>
    </source>
</reference>
<dbReference type="Pfam" id="PF00196">
    <property type="entry name" value="GerE"/>
    <property type="match status" value="1"/>
</dbReference>
<dbReference type="InterPro" id="IPR016032">
    <property type="entry name" value="Sig_transdc_resp-reg_C-effctor"/>
</dbReference>
<keyword evidence="1" id="KW-0805">Transcription regulation</keyword>
<name>A0A1P8MT73_9RHOB</name>
<proteinExistence type="predicted"/>
<dbReference type="SUPFAM" id="SSF46894">
    <property type="entry name" value="C-terminal effector domain of the bipartite response regulators"/>
    <property type="match status" value="1"/>
</dbReference>
<dbReference type="STRING" id="299262.BWR18_05720"/>
<evidence type="ECO:0000256" key="3">
    <source>
        <dbReference type="ARBA" id="ARBA00023163"/>
    </source>
</evidence>
<dbReference type="SMART" id="SM00421">
    <property type="entry name" value="HTH_LUXR"/>
    <property type="match status" value="1"/>
</dbReference>
<evidence type="ECO:0000256" key="1">
    <source>
        <dbReference type="ARBA" id="ARBA00023015"/>
    </source>
</evidence>
<keyword evidence="3" id="KW-0804">Transcription</keyword>
<evidence type="ECO:0000259" key="4">
    <source>
        <dbReference type="PROSITE" id="PS50043"/>
    </source>
</evidence>
<dbReference type="InterPro" id="IPR036693">
    <property type="entry name" value="TF_LuxR_autoind-bd_dom_sf"/>
</dbReference>
<dbReference type="PANTHER" id="PTHR44688:SF16">
    <property type="entry name" value="DNA-BINDING TRANSCRIPTIONAL ACTIVATOR DEVR_DOSR"/>
    <property type="match status" value="1"/>
</dbReference>
<evidence type="ECO:0000313" key="5">
    <source>
        <dbReference type="EMBL" id="APX11238.1"/>
    </source>
</evidence>
<dbReference type="PROSITE" id="PS50043">
    <property type="entry name" value="HTH_LUXR_2"/>
    <property type="match status" value="1"/>
</dbReference>
<sequence>MDMAHEALEAIRAETDTSALWALMQTYFRDRGVTKISYHHFSGNVQAERAVNVNASGFSDEWVCHYIDQKLYVVDPITELAQSVTSPFRWSHIRDLMRLTPAQMRYLNEMREAGVGDGIAFQVFGPGLRNGYVGLGVDRPQDFPSDAGVLDFQVVAQAGHIRYCELNPPTLSPGDLSPRERQILRWIARGKSNSSIADILLLSPHTVDTLVRRIFGKLGVSDRTTAAIQGVGAGLILL</sequence>
<dbReference type="PROSITE" id="PS00622">
    <property type="entry name" value="HTH_LUXR_1"/>
    <property type="match status" value="1"/>
</dbReference>
<dbReference type="InterPro" id="IPR036388">
    <property type="entry name" value="WH-like_DNA-bd_sf"/>
</dbReference>
<dbReference type="SUPFAM" id="SSF75516">
    <property type="entry name" value="Pheromone-binding domain of LuxR-like quorum-sensing transcription factors"/>
    <property type="match status" value="1"/>
</dbReference>
<dbReference type="InterPro" id="IPR005143">
    <property type="entry name" value="TF_LuxR_autoind-bd_dom"/>
</dbReference>
<evidence type="ECO:0000313" key="6">
    <source>
        <dbReference type="Proteomes" id="UP000186336"/>
    </source>
</evidence>
<dbReference type="Gene3D" id="1.10.10.10">
    <property type="entry name" value="Winged helix-like DNA-binding domain superfamily/Winged helix DNA-binding domain"/>
    <property type="match status" value="1"/>
</dbReference>
<dbReference type="Proteomes" id="UP000186336">
    <property type="component" value="Chromosome"/>
</dbReference>
<keyword evidence="6" id="KW-1185">Reference proteome</keyword>
<dbReference type="EMBL" id="CP019312">
    <property type="protein sequence ID" value="APX11238.1"/>
    <property type="molecule type" value="Genomic_DNA"/>
</dbReference>
<accession>A0A1P8MT73</accession>
<keyword evidence="2" id="KW-0238">DNA-binding</keyword>
<dbReference type="PANTHER" id="PTHR44688">
    <property type="entry name" value="DNA-BINDING TRANSCRIPTIONAL ACTIVATOR DEVR_DOSR"/>
    <property type="match status" value="1"/>
</dbReference>